<reference evidence="2" key="1">
    <citation type="journal article" date="2019" name="Int. J. Syst. Evol. Microbiol.">
        <title>The Global Catalogue of Microorganisms (GCM) 10K type strain sequencing project: providing services to taxonomists for standard genome sequencing and annotation.</title>
        <authorList>
            <consortium name="The Broad Institute Genomics Platform"/>
            <consortium name="The Broad Institute Genome Sequencing Center for Infectious Disease"/>
            <person name="Wu L."/>
            <person name="Ma J."/>
        </authorList>
    </citation>
    <scope>NUCLEOTIDE SEQUENCE [LARGE SCALE GENOMIC DNA]</scope>
    <source>
        <strain evidence="2">JCM 17687</strain>
    </source>
</reference>
<evidence type="ECO:0000313" key="1">
    <source>
        <dbReference type="EMBL" id="GAA5036923.1"/>
    </source>
</evidence>
<accession>A0ABP9JMP5</accession>
<gene>
    <name evidence="1" type="ORF">GCM10023258_39900</name>
</gene>
<name>A0ABP9JMP5_9MICO</name>
<evidence type="ECO:0000313" key="2">
    <source>
        <dbReference type="Proteomes" id="UP001500427"/>
    </source>
</evidence>
<comment type="caution">
    <text evidence="1">The sequence shown here is derived from an EMBL/GenBank/DDBJ whole genome shotgun (WGS) entry which is preliminary data.</text>
</comment>
<proteinExistence type="predicted"/>
<dbReference type="EMBL" id="BAABIW010000039">
    <property type="protein sequence ID" value="GAA5036923.1"/>
    <property type="molecule type" value="Genomic_DNA"/>
</dbReference>
<sequence length="180" mass="20974">MVTSVMMRGDVYGFDVPSTSAIRRAMRSLERKRWVVPRWVPSSVRYLRVPATDEERLRASELEWVNFPAVGDSEQVDPITGRRLSFRTERKVLGVTFEHGAPHPQIEERLTPYFRKHFEQALEDRRAALGERFRPPAVAFKQSLLWRNRQRDALLWADAMGSTLALEWAYFRWEAGRGGL</sequence>
<protein>
    <submittedName>
        <fullName evidence="1">Uncharacterized protein</fullName>
    </submittedName>
</protein>
<organism evidence="1 2">
    <name type="scientific">Terrabacter aeriphilus</name>
    <dbReference type="NCBI Taxonomy" id="515662"/>
    <lineage>
        <taxon>Bacteria</taxon>
        <taxon>Bacillati</taxon>
        <taxon>Actinomycetota</taxon>
        <taxon>Actinomycetes</taxon>
        <taxon>Micrococcales</taxon>
        <taxon>Intrasporangiaceae</taxon>
        <taxon>Terrabacter</taxon>
    </lineage>
</organism>
<keyword evidence="2" id="KW-1185">Reference proteome</keyword>
<dbReference type="Proteomes" id="UP001500427">
    <property type="component" value="Unassembled WGS sequence"/>
</dbReference>